<dbReference type="OrthoDB" id="9768183at2"/>
<dbReference type="Pfam" id="PF00497">
    <property type="entry name" value="SBP_bac_3"/>
    <property type="match status" value="1"/>
</dbReference>
<reference evidence="4" key="1">
    <citation type="submission" date="2019-01" db="EMBL/GenBank/DDBJ databases">
        <title>Gri0909 isolated from a small marine red alga.</title>
        <authorList>
            <person name="Kim J."/>
            <person name="Jeong S.E."/>
            <person name="Jeon C.O."/>
        </authorList>
    </citation>
    <scope>NUCLEOTIDE SEQUENCE [LARGE SCALE GENOMIC DNA]</scope>
    <source>
        <strain evidence="4">Gri0909</strain>
    </source>
</reference>
<evidence type="ECO:0000259" key="2">
    <source>
        <dbReference type="SMART" id="SM00062"/>
    </source>
</evidence>
<dbReference type="PANTHER" id="PTHR35936:SF17">
    <property type="entry name" value="ARGININE-BINDING EXTRACELLULAR PROTEIN ARTP"/>
    <property type="match status" value="1"/>
</dbReference>
<gene>
    <name evidence="3" type="ORF">EOI86_21720</name>
</gene>
<dbReference type="Proteomes" id="UP000287447">
    <property type="component" value="Unassembled WGS sequence"/>
</dbReference>
<feature type="domain" description="Solute-binding protein family 3/N-terminal" evidence="2">
    <location>
        <begin position="2"/>
        <end position="228"/>
    </location>
</feature>
<dbReference type="Gene3D" id="3.40.190.10">
    <property type="entry name" value="Periplasmic binding protein-like II"/>
    <property type="match status" value="2"/>
</dbReference>
<sequence length="237" mass="26583">MKFAYLIEPPFNYRTNDGHVTGCDVDLARWLFEELRIGRFEPVETEFAELLPGLSDGRWRMTTGLFGTDERRAHAAFSRPIWALPDGLLVRKGNPSALTGYRSVADNDTCILAVIRDQFQHRSAQAFGVGDARIRIFETYTEAATAVLNGEVDAYASVARAHDGFIQRHPAWDVEPIIVPFNEKKPAFGSFAIAKGDHELLEMVNTALDRFIGSTEHRDMMARYGFDDADVDALLID</sequence>
<evidence type="ECO:0000313" key="4">
    <source>
        <dbReference type="Proteomes" id="UP000287447"/>
    </source>
</evidence>
<protein>
    <submittedName>
        <fullName evidence="3">Transporter substrate-binding domain-containing protein</fullName>
    </submittedName>
</protein>
<organism evidence="3 4">
    <name type="scientific">Hwanghaeella grinnelliae</name>
    <dbReference type="NCBI Taxonomy" id="2500179"/>
    <lineage>
        <taxon>Bacteria</taxon>
        <taxon>Pseudomonadati</taxon>
        <taxon>Pseudomonadota</taxon>
        <taxon>Alphaproteobacteria</taxon>
        <taxon>Rhodospirillales</taxon>
        <taxon>Rhodospirillaceae</taxon>
        <taxon>Hwanghaeella</taxon>
    </lineage>
</organism>
<accession>A0A437QH83</accession>
<proteinExistence type="predicted"/>
<dbReference type="AlphaFoldDB" id="A0A437QH83"/>
<keyword evidence="4" id="KW-1185">Reference proteome</keyword>
<dbReference type="PANTHER" id="PTHR35936">
    <property type="entry name" value="MEMBRANE-BOUND LYTIC MUREIN TRANSGLYCOSYLASE F"/>
    <property type="match status" value="1"/>
</dbReference>
<dbReference type="SMART" id="SM00062">
    <property type="entry name" value="PBPb"/>
    <property type="match status" value="1"/>
</dbReference>
<comment type="caution">
    <text evidence="3">The sequence shown here is derived from an EMBL/GenBank/DDBJ whole genome shotgun (WGS) entry which is preliminary data.</text>
</comment>
<dbReference type="SUPFAM" id="SSF53850">
    <property type="entry name" value="Periplasmic binding protein-like II"/>
    <property type="match status" value="1"/>
</dbReference>
<dbReference type="RefSeq" id="WP_127767796.1">
    <property type="nucleotide sequence ID" value="NZ_SADE01000004.1"/>
</dbReference>
<name>A0A437QH83_9PROT</name>
<evidence type="ECO:0000256" key="1">
    <source>
        <dbReference type="ARBA" id="ARBA00022729"/>
    </source>
</evidence>
<dbReference type="InterPro" id="IPR001638">
    <property type="entry name" value="Solute-binding_3/MltF_N"/>
</dbReference>
<keyword evidence="1" id="KW-0732">Signal</keyword>
<dbReference type="EMBL" id="SADE01000004">
    <property type="protein sequence ID" value="RVU33766.1"/>
    <property type="molecule type" value="Genomic_DNA"/>
</dbReference>
<evidence type="ECO:0000313" key="3">
    <source>
        <dbReference type="EMBL" id="RVU33766.1"/>
    </source>
</evidence>